<gene>
    <name evidence="3" type="primary">LOC108675412</name>
</gene>
<evidence type="ECO:0000313" key="3">
    <source>
        <dbReference type="RefSeq" id="XP_018018909.1"/>
    </source>
</evidence>
<sequence length="1205" mass="130933">MPLQGDNNQSPDNSLSSEPITSDGSQSTSSLSANVSPSPAFSSSPAAAQNPNTGNTATSCSTVNNSTEEASLHNAFVATESDSSSSAVPSAPPANHDEPDCLLDLIVHAVNQHLEPTQDSLQRTTTNAMLSPSSDHPPSYHDLTNDDNANFVAEEDKTNPPRYKVAVAQEKIAPSASSNVPKHVLKEVPGKTKDTSVLRISTQLLRASKRLLDFLAVVDAHPELYSGQAVVNAVFRYEYLWLPLLSDYLKKGGPEIAPPLDVHWVWVVHMLAPQYYIVDCEAIADRVLPHRLLTQNSLAIARERGKKLWESVYPHDPWELDLKYSKQISSSTPSKIHYNLLEAVGRQSAFYYQVRLAHYRTSPFLLSAIQRYRKFLHLKKMEPKNFLVPCYDMDLVWHAHQLHPLSYYNDTVAFLGCLLPHDDSVNNRETGSKLMVSDGITRKLWKDAWREDFNRHGAMYRGDPPSTYISLPPPQLQNLARIPHFVVKFLKVTLKGKFPEGLLKVKFRHQVHPLGDLTLQHDGNESEHDISSSGFTLALENIKVQKWLVVKVAPDRALGKLLSKLGHGRFWCMRDLSELFMCKSGDVIVKEFEEEGHCLQLTVKVERHITPMWVNMSTLTGPFTPVQVPVIKLTAQTGMSVCSQHLSNNNTKQPSAPPLESLSPPQLMNDVDATSLQNLLNAAGLGDATSSAKSSTEEQIVQLENSPYLHKKCMQVEAKNPTSELKKSSDEETLEADEIGDRSKLNDNPVLEDHPSVDGLETFDVHMATHRLVNTCHPDKPQIFKIEVSHSRALMLSTIHVYSACDVMPWTFDHSSEPRTPELEKEVSALRLVALSHTLDPNTLPSPHMLKMTNTKWQSSHVAMCDWDAGERAMIVKGAGGSDWAIVVARWTGLRRGTPGTLNKRGVPGSSGELTLRLHCPVNSPAEHFSLPYSKSKFDFQVRSCWMDLNNGTVLVKTDEQEFIEHITLGFAITVLHVLCQPRVEALMDVTDSAAAAAHFELDNRPNRIPVERLSLLTAAGFFCLLAPTNQYRRQLSRSAVQEGRYKRDRRFSSSGCHYPLLLPMVSAAHDAGEAAGDAGQEDVVDGGYEDGLVGACGACGGCGGCGGGVASVLGAPPQYLWGNSQAGNGMSDGGGFDGGGGDGGMDGMGSDGAILLSAFAGVAGGGNDSSPFGYVSSSDAGGGDGDGGCGGCGGCGGGCGGCGC</sequence>
<dbReference type="AlphaFoldDB" id="A0A8B7NYL9"/>
<feature type="compositionally biased region" description="Polar residues" evidence="1">
    <location>
        <begin position="1"/>
        <end position="20"/>
    </location>
</feature>
<dbReference type="Proteomes" id="UP000694843">
    <property type="component" value="Unplaced"/>
</dbReference>
<organism evidence="2 3">
    <name type="scientific">Hyalella azteca</name>
    <name type="common">Amphipod</name>
    <dbReference type="NCBI Taxonomy" id="294128"/>
    <lineage>
        <taxon>Eukaryota</taxon>
        <taxon>Metazoa</taxon>
        <taxon>Ecdysozoa</taxon>
        <taxon>Arthropoda</taxon>
        <taxon>Crustacea</taxon>
        <taxon>Multicrustacea</taxon>
        <taxon>Malacostraca</taxon>
        <taxon>Eumalacostraca</taxon>
        <taxon>Peracarida</taxon>
        <taxon>Amphipoda</taxon>
        <taxon>Senticaudata</taxon>
        <taxon>Talitrida</taxon>
        <taxon>Talitroidea</taxon>
        <taxon>Hyalellidae</taxon>
        <taxon>Hyalella</taxon>
    </lineage>
</organism>
<feature type="compositionally biased region" description="Low complexity" evidence="1">
    <location>
        <begin position="22"/>
        <end position="52"/>
    </location>
</feature>
<feature type="compositionally biased region" description="Low complexity" evidence="1">
    <location>
        <begin position="131"/>
        <end position="142"/>
    </location>
</feature>
<name>A0A8B7NYL9_HYAAZ</name>
<dbReference type="KEGG" id="hazt:108675412"/>
<dbReference type="PANTHER" id="PTHR34365:SF7">
    <property type="entry name" value="GLYCINE-RICH DOMAIN-CONTAINING PROTEIN 1"/>
    <property type="match status" value="1"/>
</dbReference>
<evidence type="ECO:0000313" key="2">
    <source>
        <dbReference type="Proteomes" id="UP000694843"/>
    </source>
</evidence>
<feature type="region of interest" description="Disordered" evidence="1">
    <location>
        <begin position="717"/>
        <end position="757"/>
    </location>
</feature>
<dbReference type="GeneID" id="108675412"/>
<proteinExistence type="predicted"/>
<dbReference type="OMA" id="TEMINCI"/>
<dbReference type="OrthoDB" id="2684236at2759"/>
<dbReference type="Pfam" id="PF07173">
    <property type="entry name" value="GRDP-like"/>
    <property type="match status" value="1"/>
</dbReference>
<feature type="compositionally biased region" description="Polar residues" evidence="1">
    <location>
        <begin position="53"/>
        <end position="66"/>
    </location>
</feature>
<feature type="compositionally biased region" description="Low complexity" evidence="1">
    <location>
        <begin position="658"/>
        <end position="667"/>
    </location>
</feature>
<dbReference type="PANTHER" id="PTHR34365">
    <property type="entry name" value="ENOLASE (DUF1399)"/>
    <property type="match status" value="1"/>
</dbReference>
<feature type="compositionally biased region" description="Basic and acidic residues" evidence="1">
    <location>
        <begin position="739"/>
        <end position="756"/>
    </location>
</feature>
<evidence type="ECO:0000256" key="1">
    <source>
        <dbReference type="SAM" id="MobiDB-lite"/>
    </source>
</evidence>
<feature type="compositionally biased region" description="Polar residues" evidence="1">
    <location>
        <begin position="117"/>
        <end position="130"/>
    </location>
</feature>
<feature type="compositionally biased region" description="Polar residues" evidence="1">
    <location>
        <begin position="644"/>
        <end position="653"/>
    </location>
</feature>
<reference evidence="3" key="1">
    <citation type="submission" date="2025-08" db="UniProtKB">
        <authorList>
            <consortium name="RefSeq"/>
        </authorList>
    </citation>
    <scope>IDENTIFICATION</scope>
    <source>
        <tissue evidence="3">Whole organism</tissue>
    </source>
</reference>
<protein>
    <submittedName>
        <fullName evidence="3">Uncharacterized protein LOC108675412</fullName>
    </submittedName>
</protein>
<feature type="region of interest" description="Disordered" evidence="1">
    <location>
        <begin position="78"/>
        <end position="97"/>
    </location>
</feature>
<dbReference type="InterPro" id="IPR009836">
    <property type="entry name" value="GRDP-like"/>
</dbReference>
<feature type="region of interest" description="Disordered" evidence="1">
    <location>
        <begin position="117"/>
        <end position="143"/>
    </location>
</feature>
<accession>A0A8B7NYL9</accession>
<feature type="region of interest" description="Disordered" evidence="1">
    <location>
        <begin position="644"/>
        <end position="668"/>
    </location>
</feature>
<dbReference type="RefSeq" id="XP_018018909.1">
    <property type="nucleotide sequence ID" value="XM_018163420.2"/>
</dbReference>
<feature type="region of interest" description="Disordered" evidence="1">
    <location>
        <begin position="1"/>
        <end position="66"/>
    </location>
</feature>
<keyword evidence="2" id="KW-1185">Reference proteome</keyword>